<keyword evidence="1" id="KW-0472">Membrane</keyword>
<dbReference type="AlphaFoldDB" id="A0AAD7C2R9"/>
<dbReference type="EMBL" id="JARKIE010000457">
    <property type="protein sequence ID" value="KAJ7637456.1"/>
    <property type="molecule type" value="Genomic_DNA"/>
</dbReference>
<gene>
    <name evidence="2" type="ORF">B0H17DRAFT_1217081</name>
</gene>
<keyword evidence="1" id="KW-0812">Transmembrane</keyword>
<dbReference type="Proteomes" id="UP001221757">
    <property type="component" value="Unassembled WGS sequence"/>
</dbReference>
<comment type="caution">
    <text evidence="2">The sequence shown here is derived from an EMBL/GenBank/DDBJ whole genome shotgun (WGS) entry which is preliminary data.</text>
</comment>
<name>A0AAD7C2R9_MYCRO</name>
<keyword evidence="1" id="KW-1133">Transmembrane helix</keyword>
<reference evidence="2" key="1">
    <citation type="submission" date="2023-03" db="EMBL/GenBank/DDBJ databases">
        <title>Massive genome expansion in bonnet fungi (Mycena s.s.) driven by repeated elements and novel gene families across ecological guilds.</title>
        <authorList>
            <consortium name="Lawrence Berkeley National Laboratory"/>
            <person name="Harder C.B."/>
            <person name="Miyauchi S."/>
            <person name="Viragh M."/>
            <person name="Kuo A."/>
            <person name="Thoen E."/>
            <person name="Andreopoulos B."/>
            <person name="Lu D."/>
            <person name="Skrede I."/>
            <person name="Drula E."/>
            <person name="Henrissat B."/>
            <person name="Morin E."/>
            <person name="Kohler A."/>
            <person name="Barry K."/>
            <person name="LaButti K."/>
            <person name="Morin E."/>
            <person name="Salamov A."/>
            <person name="Lipzen A."/>
            <person name="Mereny Z."/>
            <person name="Hegedus B."/>
            <person name="Baldrian P."/>
            <person name="Stursova M."/>
            <person name="Weitz H."/>
            <person name="Taylor A."/>
            <person name="Grigoriev I.V."/>
            <person name="Nagy L.G."/>
            <person name="Martin F."/>
            <person name="Kauserud H."/>
        </authorList>
    </citation>
    <scope>NUCLEOTIDE SEQUENCE</scope>
    <source>
        <strain evidence="2">CBHHK067</strain>
    </source>
</reference>
<accession>A0AAD7C2R9</accession>
<organism evidence="2 3">
    <name type="scientific">Mycena rosella</name>
    <name type="common">Pink bonnet</name>
    <name type="synonym">Agaricus rosellus</name>
    <dbReference type="NCBI Taxonomy" id="1033263"/>
    <lineage>
        <taxon>Eukaryota</taxon>
        <taxon>Fungi</taxon>
        <taxon>Dikarya</taxon>
        <taxon>Basidiomycota</taxon>
        <taxon>Agaricomycotina</taxon>
        <taxon>Agaricomycetes</taxon>
        <taxon>Agaricomycetidae</taxon>
        <taxon>Agaricales</taxon>
        <taxon>Marasmiineae</taxon>
        <taxon>Mycenaceae</taxon>
        <taxon>Mycena</taxon>
    </lineage>
</organism>
<evidence type="ECO:0000313" key="3">
    <source>
        <dbReference type="Proteomes" id="UP001221757"/>
    </source>
</evidence>
<evidence type="ECO:0000256" key="1">
    <source>
        <dbReference type="SAM" id="Phobius"/>
    </source>
</evidence>
<keyword evidence="3" id="KW-1185">Reference proteome</keyword>
<feature type="transmembrane region" description="Helical" evidence="1">
    <location>
        <begin position="43"/>
        <end position="65"/>
    </location>
</feature>
<proteinExistence type="predicted"/>
<evidence type="ECO:0000313" key="2">
    <source>
        <dbReference type="EMBL" id="KAJ7637456.1"/>
    </source>
</evidence>
<protein>
    <submittedName>
        <fullName evidence="2">Uncharacterized protein</fullName>
    </submittedName>
</protein>
<sequence length="88" mass="9549">MPDPQFRRRRHPDGPTPPSCLEINPVSACGREYARTHHVVEHLAVCVCAGAVPLMLRLCAIYALLPSIPSAHATDDAALLLSLPMALR</sequence>